<dbReference type="KEGG" id="nco:AAW31_03300"/>
<dbReference type="InterPro" id="IPR041602">
    <property type="entry name" value="Quercetinase_C"/>
</dbReference>
<protein>
    <submittedName>
        <fullName evidence="6">Quercetin 2,3-dioxygenase</fullName>
    </submittedName>
</protein>
<reference evidence="6 8" key="2">
    <citation type="journal article" date="2016" name="Genome Announc.">
        <title>Genome Sequence of Nitrosomonas communis Strain Nm2, a Mesophilic Ammonia-Oxidizing Bacterium Isolated from Mediterranean Soil.</title>
        <authorList>
            <person name="Kozlowski J.A."/>
            <person name="Kits K.D."/>
            <person name="Stein L.Y."/>
        </authorList>
    </citation>
    <scope>NUCLEOTIDE SEQUENCE [LARGE SCALE GENOMIC DNA]</scope>
    <source>
        <strain evidence="6 8">Nm2</strain>
    </source>
</reference>
<evidence type="ECO:0000313" key="6">
    <source>
        <dbReference type="EMBL" id="AKH37054.1"/>
    </source>
</evidence>
<dbReference type="Proteomes" id="UP000324176">
    <property type="component" value="Unassembled WGS sequence"/>
</dbReference>
<dbReference type="InterPro" id="IPR012093">
    <property type="entry name" value="Pirin"/>
</dbReference>
<keyword evidence="6" id="KW-0560">Oxidoreductase</keyword>
<feature type="binding site" evidence="2">
    <location>
        <position position="103"/>
    </location>
    <ligand>
        <name>Fe cation</name>
        <dbReference type="ChEBI" id="CHEBI:24875"/>
    </ligand>
</feature>
<name>A0A0F7KE30_9PROT</name>
<dbReference type="SUPFAM" id="SSF51182">
    <property type="entry name" value="RmlC-like cupins"/>
    <property type="match status" value="1"/>
</dbReference>
<feature type="binding site" evidence="2">
    <location>
        <position position="101"/>
    </location>
    <ligand>
        <name>Fe cation</name>
        <dbReference type="ChEBI" id="CHEBI:24875"/>
    </ligand>
</feature>
<organism evidence="6 8">
    <name type="scientific">Nitrosomonas communis</name>
    <dbReference type="NCBI Taxonomy" id="44574"/>
    <lineage>
        <taxon>Bacteria</taxon>
        <taxon>Pseudomonadati</taxon>
        <taxon>Pseudomonadota</taxon>
        <taxon>Betaproteobacteria</taxon>
        <taxon>Nitrosomonadales</taxon>
        <taxon>Nitrosomonadaceae</taxon>
        <taxon>Nitrosomonas</taxon>
    </lineage>
</organism>
<accession>A0A0F7KE30</accession>
<evidence type="ECO:0000256" key="1">
    <source>
        <dbReference type="ARBA" id="ARBA00008416"/>
    </source>
</evidence>
<dbReference type="InterPro" id="IPR014710">
    <property type="entry name" value="RmlC-like_jellyroll"/>
</dbReference>
<evidence type="ECO:0000313" key="7">
    <source>
        <dbReference type="EMBL" id="TYP87005.1"/>
    </source>
</evidence>
<keyword evidence="6" id="KW-0223">Dioxygenase</keyword>
<dbReference type="EMBL" id="VNHT01000028">
    <property type="protein sequence ID" value="TYP87005.1"/>
    <property type="molecule type" value="Genomic_DNA"/>
</dbReference>
<dbReference type="InterPro" id="IPR003829">
    <property type="entry name" value="Pirin_N_dom"/>
</dbReference>
<dbReference type="CDD" id="cd02910">
    <property type="entry name" value="cupin_Yhhw_N"/>
    <property type="match status" value="1"/>
</dbReference>
<keyword evidence="2" id="KW-0408">Iron</keyword>
<evidence type="ECO:0000313" key="9">
    <source>
        <dbReference type="Proteomes" id="UP000324176"/>
    </source>
</evidence>
<reference evidence="7 9" key="3">
    <citation type="submission" date="2019-07" db="EMBL/GenBank/DDBJ databases">
        <title>Active sludge and wastewater microbial communities from Klosterneuburg, Austria.</title>
        <authorList>
            <person name="Wagner M."/>
        </authorList>
    </citation>
    <scope>NUCLEOTIDE SEQUENCE [LARGE SCALE GENOMIC DNA]</scope>
    <source>
        <strain evidence="7 9">Nm2</strain>
    </source>
</reference>
<gene>
    <name evidence="6" type="ORF">AAW31_03300</name>
    <name evidence="7" type="ORF">BCL69_102836</name>
</gene>
<reference evidence="8" key="1">
    <citation type="submission" date="2015-05" db="EMBL/GenBank/DDBJ databases">
        <title>Draft genome of Nitrosomonas communis strain Nm2.</title>
        <authorList>
            <person name="Kozlowski J.A."/>
            <person name="Kits K.D."/>
            <person name="Stein L.Y."/>
        </authorList>
    </citation>
    <scope>NUCLEOTIDE SEQUENCE [LARGE SCALE GENOMIC DNA]</scope>
    <source>
        <strain evidence="8">Nm2</strain>
    </source>
</reference>
<dbReference type="AlphaFoldDB" id="A0A0F7KE30"/>
<evidence type="ECO:0000259" key="5">
    <source>
        <dbReference type="Pfam" id="PF17954"/>
    </source>
</evidence>
<evidence type="ECO:0000256" key="3">
    <source>
        <dbReference type="RuleBase" id="RU003457"/>
    </source>
</evidence>
<dbReference type="PIRSF" id="PIRSF006232">
    <property type="entry name" value="Pirin"/>
    <property type="match status" value="1"/>
</dbReference>
<dbReference type="GO" id="GO:0046872">
    <property type="term" value="F:metal ion binding"/>
    <property type="evidence" value="ECO:0007669"/>
    <property type="project" value="UniProtKB-KW"/>
</dbReference>
<dbReference type="OrthoDB" id="321327at2"/>
<evidence type="ECO:0000256" key="2">
    <source>
        <dbReference type="PIRSR" id="PIRSR006232-1"/>
    </source>
</evidence>
<dbReference type="PANTHER" id="PTHR43212:SF3">
    <property type="entry name" value="QUERCETIN 2,3-DIOXYGENASE"/>
    <property type="match status" value="1"/>
</dbReference>
<sequence length="240" mass="27426">MLEIRSANARGISDLEWLYSQHTFSFGSYQDSEQMGFSDLLVINEDRVQPARGFAPHSHDNMEIFSYVLEGALEHRDSMETASIIRPGDVQIMSAGTGITHSEDNASAYEPVHFLQIWIVPDRLGVKPRYQQHHFDPAKKRGCLHLIISPHGEHRSLSIHQDVRVFAGLFDGDEQFTLPLPENRYAYVHVARGLIELNNYPMGAGDGMRVRDERELRFDHGQAAEVLVFDLRPKELPYER</sequence>
<proteinExistence type="inferred from homology"/>
<dbReference type="Gene3D" id="2.60.120.10">
    <property type="entry name" value="Jelly Rolls"/>
    <property type="match status" value="2"/>
</dbReference>
<dbReference type="Proteomes" id="UP000034156">
    <property type="component" value="Chromosome"/>
</dbReference>
<dbReference type="GO" id="GO:0051213">
    <property type="term" value="F:dioxygenase activity"/>
    <property type="evidence" value="ECO:0007669"/>
    <property type="project" value="UniProtKB-KW"/>
</dbReference>
<comment type="similarity">
    <text evidence="1 3">Belongs to the pirin family.</text>
</comment>
<dbReference type="Pfam" id="PF02678">
    <property type="entry name" value="Pirin"/>
    <property type="match status" value="1"/>
</dbReference>
<feature type="binding site" evidence="2">
    <location>
        <position position="57"/>
    </location>
    <ligand>
        <name>Fe cation</name>
        <dbReference type="ChEBI" id="CHEBI:24875"/>
    </ligand>
</feature>
<dbReference type="RefSeq" id="WP_046849149.1">
    <property type="nucleotide sequence ID" value="NZ_CP011451.1"/>
</dbReference>
<dbReference type="EMBL" id="CP011451">
    <property type="protein sequence ID" value="AKH37054.1"/>
    <property type="molecule type" value="Genomic_DNA"/>
</dbReference>
<dbReference type="InterPro" id="IPR011051">
    <property type="entry name" value="RmlC_Cupin_sf"/>
</dbReference>
<keyword evidence="2" id="KW-0479">Metal-binding</keyword>
<dbReference type="PATRIC" id="fig|44574.3.peg.790"/>
<dbReference type="Pfam" id="PF17954">
    <property type="entry name" value="Pirin_C_2"/>
    <property type="match status" value="1"/>
</dbReference>
<evidence type="ECO:0000313" key="8">
    <source>
        <dbReference type="Proteomes" id="UP000034156"/>
    </source>
</evidence>
<keyword evidence="8" id="KW-1185">Reference proteome</keyword>
<dbReference type="PANTHER" id="PTHR43212">
    <property type="entry name" value="QUERCETIN 2,3-DIOXYGENASE"/>
    <property type="match status" value="1"/>
</dbReference>
<feature type="binding site" evidence="2">
    <location>
        <position position="59"/>
    </location>
    <ligand>
        <name>Fe cation</name>
        <dbReference type="ChEBI" id="CHEBI:24875"/>
    </ligand>
</feature>
<feature type="domain" description="Pirin N-terminal" evidence="4">
    <location>
        <begin position="12"/>
        <end position="119"/>
    </location>
</feature>
<feature type="domain" description="Quercetin 2,3-dioxygenase C-terminal cupin" evidence="5">
    <location>
        <begin position="146"/>
        <end position="231"/>
    </location>
</feature>
<evidence type="ECO:0000259" key="4">
    <source>
        <dbReference type="Pfam" id="PF02678"/>
    </source>
</evidence>
<comment type="cofactor">
    <cofactor evidence="2">
        <name>Fe cation</name>
        <dbReference type="ChEBI" id="CHEBI:24875"/>
    </cofactor>
    <text evidence="2">Binds 1 Fe cation per subunit.</text>
</comment>